<proteinExistence type="predicted"/>
<accession>A0A6A6AM50</accession>
<feature type="compositionally biased region" description="Low complexity" evidence="1">
    <location>
        <begin position="137"/>
        <end position="148"/>
    </location>
</feature>
<dbReference type="GeneID" id="54408083"/>
<dbReference type="EMBL" id="ML977501">
    <property type="protein sequence ID" value="KAF2132243.1"/>
    <property type="molecule type" value="Genomic_DNA"/>
</dbReference>
<name>A0A6A6AM50_9PLEO</name>
<dbReference type="OrthoDB" id="3779124at2759"/>
<sequence length="289" mass="31927">MQDWESRKIDYDLYYSSVPEPKKPNTNVDAIVPLGYVLRNRDDGHYFESGSRFRLPVVDTDGFAAINGIGTLEKLRKVVDDFNQGSKSQKAIKNHGLRVFLEKFEIAPTVNEEHESPTSIRQAVNTTPTKSRPARGSISKHSTTHSTTQEVLEKQNPPNSPTNIYSPEQALETPKRPSATARRIQRVVAASYGVDQDTNTPLHITSHSKRKRTSDSDSDADSNEHTPNPKATKLIGEKHADLLPSQGLDPGPQSSATALAASELLVKTKTPARRTGRKRGKKIAKEVVD</sequence>
<organism evidence="2 3">
    <name type="scientific">Dothidotthia symphoricarpi CBS 119687</name>
    <dbReference type="NCBI Taxonomy" id="1392245"/>
    <lineage>
        <taxon>Eukaryota</taxon>
        <taxon>Fungi</taxon>
        <taxon>Dikarya</taxon>
        <taxon>Ascomycota</taxon>
        <taxon>Pezizomycotina</taxon>
        <taxon>Dothideomycetes</taxon>
        <taxon>Pleosporomycetidae</taxon>
        <taxon>Pleosporales</taxon>
        <taxon>Dothidotthiaceae</taxon>
        <taxon>Dothidotthia</taxon>
    </lineage>
</organism>
<keyword evidence="3" id="KW-1185">Reference proteome</keyword>
<reference evidence="2" key="1">
    <citation type="journal article" date="2020" name="Stud. Mycol.">
        <title>101 Dothideomycetes genomes: a test case for predicting lifestyles and emergence of pathogens.</title>
        <authorList>
            <person name="Haridas S."/>
            <person name="Albert R."/>
            <person name="Binder M."/>
            <person name="Bloem J."/>
            <person name="Labutti K."/>
            <person name="Salamov A."/>
            <person name="Andreopoulos B."/>
            <person name="Baker S."/>
            <person name="Barry K."/>
            <person name="Bills G."/>
            <person name="Bluhm B."/>
            <person name="Cannon C."/>
            <person name="Castanera R."/>
            <person name="Culley D."/>
            <person name="Daum C."/>
            <person name="Ezra D."/>
            <person name="Gonzalez J."/>
            <person name="Henrissat B."/>
            <person name="Kuo A."/>
            <person name="Liang C."/>
            <person name="Lipzen A."/>
            <person name="Lutzoni F."/>
            <person name="Magnuson J."/>
            <person name="Mondo S."/>
            <person name="Nolan M."/>
            <person name="Ohm R."/>
            <person name="Pangilinan J."/>
            <person name="Park H.-J."/>
            <person name="Ramirez L."/>
            <person name="Alfaro M."/>
            <person name="Sun H."/>
            <person name="Tritt A."/>
            <person name="Yoshinaga Y."/>
            <person name="Zwiers L.-H."/>
            <person name="Turgeon B."/>
            <person name="Goodwin S."/>
            <person name="Spatafora J."/>
            <person name="Crous P."/>
            <person name="Grigoriev I."/>
        </authorList>
    </citation>
    <scope>NUCLEOTIDE SEQUENCE</scope>
    <source>
        <strain evidence="2">CBS 119687</strain>
    </source>
</reference>
<protein>
    <submittedName>
        <fullName evidence="2">Uncharacterized protein</fullName>
    </submittedName>
</protein>
<feature type="compositionally biased region" description="Polar residues" evidence="1">
    <location>
        <begin position="117"/>
        <end position="130"/>
    </location>
</feature>
<feature type="region of interest" description="Disordered" evidence="1">
    <location>
        <begin position="111"/>
        <end position="180"/>
    </location>
</feature>
<evidence type="ECO:0000313" key="2">
    <source>
        <dbReference type="EMBL" id="KAF2132243.1"/>
    </source>
</evidence>
<dbReference type="Proteomes" id="UP000799771">
    <property type="component" value="Unassembled WGS sequence"/>
</dbReference>
<gene>
    <name evidence="2" type="ORF">P153DRAFT_364671</name>
</gene>
<feature type="compositionally biased region" description="Polar residues" evidence="1">
    <location>
        <begin position="196"/>
        <end position="205"/>
    </location>
</feature>
<feature type="region of interest" description="Disordered" evidence="1">
    <location>
        <begin position="195"/>
        <end position="289"/>
    </location>
</feature>
<evidence type="ECO:0000256" key="1">
    <source>
        <dbReference type="SAM" id="MobiDB-lite"/>
    </source>
</evidence>
<dbReference type="RefSeq" id="XP_033526630.1">
    <property type="nucleotide sequence ID" value="XM_033667651.1"/>
</dbReference>
<feature type="compositionally biased region" description="Low complexity" evidence="1">
    <location>
        <begin position="254"/>
        <end position="265"/>
    </location>
</feature>
<feature type="compositionally biased region" description="Basic residues" evidence="1">
    <location>
        <begin position="270"/>
        <end position="282"/>
    </location>
</feature>
<dbReference type="AlphaFoldDB" id="A0A6A6AM50"/>
<evidence type="ECO:0000313" key="3">
    <source>
        <dbReference type="Proteomes" id="UP000799771"/>
    </source>
</evidence>